<dbReference type="GO" id="GO:0004321">
    <property type="term" value="F:fatty-acyl-CoA synthase activity"/>
    <property type="evidence" value="ECO:0007669"/>
    <property type="project" value="TreeGrafter"/>
</dbReference>
<feature type="domain" description="AMP-dependent synthetase/ligase" evidence="5">
    <location>
        <begin position="34"/>
        <end position="393"/>
    </location>
</feature>
<dbReference type="SUPFAM" id="SSF56801">
    <property type="entry name" value="Acetyl-CoA synthetase-like"/>
    <property type="match status" value="1"/>
</dbReference>
<dbReference type="GO" id="GO:0006633">
    <property type="term" value="P:fatty acid biosynthetic process"/>
    <property type="evidence" value="ECO:0007669"/>
    <property type="project" value="TreeGrafter"/>
</dbReference>
<evidence type="ECO:0000256" key="2">
    <source>
        <dbReference type="ARBA" id="ARBA00022598"/>
    </source>
</evidence>
<reference evidence="7" key="1">
    <citation type="submission" date="2021-03" db="EMBL/GenBank/DDBJ databases">
        <authorList>
            <person name="Peeters C."/>
        </authorList>
    </citation>
    <scope>NUCLEOTIDE SEQUENCE</scope>
    <source>
        <strain evidence="7">LMG 31506</strain>
    </source>
</reference>
<dbReference type="PANTHER" id="PTHR43605">
    <property type="entry name" value="ACYL-COENZYME A SYNTHETASE"/>
    <property type="match status" value="1"/>
</dbReference>
<evidence type="ECO:0000256" key="1">
    <source>
        <dbReference type="ARBA" id="ARBA00006432"/>
    </source>
</evidence>
<accession>A0A916J2U5</accession>
<gene>
    <name evidence="7" type="primary">acsA_5</name>
    <name evidence="7" type="ORF">LMG31506_05771</name>
</gene>
<protein>
    <submittedName>
        <fullName evidence="7">Acetyl-coenzyme A synthetase</fullName>
        <ecNumber evidence="7">6.2.1.1</ecNumber>
    </submittedName>
</protein>
<evidence type="ECO:0000259" key="6">
    <source>
        <dbReference type="Pfam" id="PF13193"/>
    </source>
</evidence>
<dbReference type="InterPro" id="IPR045851">
    <property type="entry name" value="AMP-bd_C_sf"/>
</dbReference>
<dbReference type="Pfam" id="PF13193">
    <property type="entry name" value="AMP-binding_C"/>
    <property type="match status" value="1"/>
</dbReference>
<dbReference type="EMBL" id="CAJPUY010000030">
    <property type="protein sequence ID" value="CAG2156654.1"/>
    <property type="molecule type" value="Genomic_DNA"/>
</dbReference>
<dbReference type="Pfam" id="PF00501">
    <property type="entry name" value="AMP-binding"/>
    <property type="match status" value="1"/>
</dbReference>
<sequence>MSTLELNSGLDERVAELVSEYSAPSACLAWLLCDRHPADKVAYDVLDSQGNTERLTYGELKRRSEAFSAGLASIGVRAGDRVATLSGKSVEYLIGLVGIWRLGAVHVPLFTAFAPPAIAQRLAGSKAKVAICDASQVGKLVATEGDEQPIAVTDLVVIGRDDTSLAGWQIHKFDDLAAEGRPKVPAAVLGGDAPFIHIYTSGTTGKPKGVVVPIRAIAAFRAYIEFGIGLRPSDVYWCAADPGWAYGLYFGVIGSLSTGVHSLLLKGVFDAAATYQILAERNVTNFAAAPTVYRSLMCSEVSPPQDLKLRCASSAGEPLTPDVNEWAQSALGTLVFDHYGQTEAGMLINNHHDPRLAREVRPGSMGISMPGWKAVVLDRSEDVELPTGEIGRVAFNLAESPLAWFHGYDAAPEKSAEKFSANREYYLSGDLGKMDADGAFFFSAREDDVIIMAGYRIGPFEVESVIAAHPAVAECAVIAAPDKIRGEVVEAYVVLRQAFAPSPAMAEEIQQWVKTRYAAHAYPRRVHFATELPKTPSGKIQRFVLRAARNAGLANPANSQKNADDCVDTFDTRIRSYLHGKP</sequence>
<dbReference type="GO" id="GO:0005524">
    <property type="term" value="F:ATP binding"/>
    <property type="evidence" value="ECO:0007669"/>
    <property type="project" value="UniProtKB-KW"/>
</dbReference>
<feature type="domain" description="AMP-binding enzyme C-terminal" evidence="6">
    <location>
        <begin position="461"/>
        <end position="539"/>
    </location>
</feature>
<evidence type="ECO:0000313" key="8">
    <source>
        <dbReference type="Proteomes" id="UP000672934"/>
    </source>
</evidence>
<evidence type="ECO:0000313" key="7">
    <source>
        <dbReference type="EMBL" id="CAG2156654.1"/>
    </source>
</evidence>
<dbReference type="InterPro" id="IPR042099">
    <property type="entry name" value="ANL_N_sf"/>
</dbReference>
<dbReference type="RefSeq" id="WP_211950609.1">
    <property type="nucleotide sequence ID" value="NZ_CAJPUY010000030.1"/>
</dbReference>
<keyword evidence="2 7" id="KW-0436">Ligase</keyword>
<keyword evidence="3" id="KW-0547">Nucleotide-binding</keyword>
<dbReference type="Gene3D" id="3.40.50.12780">
    <property type="entry name" value="N-terminal domain of ligase-like"/>
    <property type="match status" value="1"/>
</dbReference>
<keyword evidence="8" id="KW-1185">Reference proteome</keyword>
<proteinExistence type="inferred from homology"/>
<dbReference type="Proteomes" id="UP000672934">
    <property type="component" value="Unassembled WGS sequence"/>
</dbReference>
<evidence type="ECO:0000256" key="3">
    <source>
        <dbReference type="ARBA" id="ARBA00022741"/>
    </source>
</evidence>
<name>A0A916J2U5_9BURK</name>
<evidence type="ECO:0000256" key="4">
    <source>
        <dbReference type="ARBA" id="ARBA00022840"/>
    </source>
</evidence>
<dbReference type="GO" id="GO:0003987">
    <property type="term" value="F:acetate-CoA ligase activity"/>
    <property type="evidence" value="ECO:0007669"/>
    <property type="project" value="UniProtKB-EC"/>
</dbReference>
<dbReference type="EC" id="6.2.1.1" evidence="7"/>
<keyword evidence="4" id="KW-0067">ATP-binding</keyword>
<dbReference type="AlphaFoldDB" id="A0A916J2U5"/>
<dbReference type="InterPro" id="IPR025110">
    <property type="entry name" value="AMP-bd_C"/>
</dbReference>
<dbReference type="FunFam" id="3.30.300.30:FF:000005">
    <property type="entry name" value="Acyl-coenzyme A synthetase ACSM5, mitochondrial"/>
    <property type="match status" value="1"/>
</dbReference>
<comment type="similarity">
    <text evidence="1">Belongs to the ATP-dependent AMP-binding enzyme family.</text>
</comment>
<dbReference type="Gene3D" id="3.30.300.30">
    <property type="match status" value="1"/>
</dbReference>
<dbReference type="InterPro" id="IPR000873">
    <property type="entry name" value="AMP-dep_synth/lig_dom"/>
</dbReference>
<dbReference type="PANTHER" id="PTHR43605:SF10">
    <property type="entry name" value="ACYL-COA SYNTHETASE MEDIUM CHAIN FAMILY MEMBER 3"/>
    <property type="match status" value="1"/>
</dbReference>
<dbReference type="InterPro" id="IPR051087">
    <property type="entry name" value="Mitochondrial_ACSM"/>
</dbReference>
<dbReference type="GO" id="GO:0006637">
    <property type="term" value="P:acyl-CoA metabolic process"/>
    <property type="evidence" value="ECO:0007669"/>
    <property type="project" value="TreeGrafter"/>
</dbReference>
<evidence type="ECO:0000259" key="5">
    <source>
        <dbReference type="Pfam" id="PF00501"/>
    </source>
</evidence>
<dbReference type="GO" id="GO:0015645">
    <property type="term" value="F:fatty acid ligase activity"/>
    <property type="evidence" value="ECO:0007669"/>
    <property type="project" value="TreeGrafter"/>
</dbReference>
<organism evidence="7 8">
    <name type="scientific">Cupriavidus yeoncheonensis</name>
    <dbReference type="NCBI Taxonomy" id="1462994"/>
    <lineage>
        <taxon>Bacteria</taxon>
        <taxon>Pseudomonadati</taxon>
        <taxon>Pseudomonadota</taxon>
        <taxon>Betaproteobacteria</taxon>
        <taxon>Burkholderiales</taxon>
        <taxon>Burkholderiaceae</taxon>
        <taxon>Cupriavidus</taxon>
    </lineage>
</organism>
<comment type="caution">
    <text evidence="7">The sequence shown here is derived from an EMBL/GenBank/DDBJ whole genome shotgun (WGS) entry which is preliminary data.</text>
</comment>